<reference evidence="1 2" key="1">
    <citation type="submission" date="2020-08" db="EMBL/GenBank/DDBJ databases">
        <title>Genomic Encyclopedia of Type Strains, Phase III (KMG-III): the genomes of soil and plant-associated and newly described type strains.</title>
        <authorList>
            <person name="Whitman W."/>
        </authorList>
    </citation>
    <scope>NUCLEOTIDE SEQUENCE [LARGE SCALE GENOMIC DNA]</scope>
    <source>
        <strain evidence="1 2">CECT 8075</strain>
    </source>
</reference>
<dbReference type="EMBL" id="JACHXU010000013">
    <property type="protein sequence ID" value="MBB3207993.1"/>
    <property type="molecule type" value="Genomic_DNA"/>
</dbReference>
<dbReference type="AlphaFoldDB" id="A0A7W5E0L7"/>
<accession>A0A7W5E0L7</accession>
<dbReference type="Proteomes" id="UP000536179">
    <property type="component" value="Unassembled WGS sequence"/>
</dbReference>
<evidence type="ECO:0000313" key="2">
    <source>
        <dbReference type="Proteomes" id="UP000536179"/>
    </source>
</evidence>
<gene>
    <name evidence="1" type="ORF">FHS27_003820</name>
</gene>
<proteinExistence type="predicted"/>
<evidence type="ECO:0000313" key="1">
    <source>
        <dbReference type="EMBL" id="MBB3207993.1"/>
    </source>
</evidence>
<keyword evidence="2" id="KW-1185">Reference proteome</keyword>
<protein>
    <submittedName>
        <fullName evidence="1">Uncharacterized protein</fullName>
    </submittedName>
</protein>
<sequence>MWGGPLILLNLVHPVVAEGDRSAALLLARVGDASSLGVSKLLVALFRVAASKHLIKFGLSRASSLRPSIDEAGGNSWRVPRTWIVVNDLRRFLCVANLTRRGSYSSSARMNGVSNSE</sequence>
<organism evidence="1 2">
    <name type="scientific">Aporhodopirellula rubra</name>
    <dbReference type="NCBI Taxonomy" id="980271"/>
    <lineage>
        <taxon>Bacteria</taxon>
        <taxon>Pseudomonadati</taxon>
        <taxon>Planctomycetota</taxon>
        <taxon>Planctomycetia</taxon>
        <taxon>Pirellulales</taxon>
        <taxon>Pirellulaceae</taxon>
        <taxon>Aporhodopirellula</taxon>
    </lineage>
</organism>
<comment type="caution">
    <text evidence="1">The sequence shown here is derived from an EMBL/GenBank/DDBJ whole genome shotgun (WGS) entry which is preliminary data.</text>
</comment>
<name>A0A7W5E0L7_9BACT</name>